<evidence type="ECO:0000313" key="2">
    <source>
        <dbReference type="Proteomes" id="UP000095447"/>
    </source>
</evidence>
<dbReference type="RefSeq" id="WP_055053203.1">
    <property type="nucleotide sequence ID" value="NZ_CYZA01000006.1"/>
</dbReference>
<protein>
    <recommendedName>
        <fullName evidence="3">ParB/Sulfiredoxin domain-containing protein</fullName>
    </recommendedName>
</protein>
<dbReference type="AlphaFoldDB" id="A0A174A587"/>
<gene>
    <name evidence="1" type="ORF">ERS852395_01456</name>
</gene>
<evidence type="ECO:0000313" key="1">
    <source>
        <dbReference type="EMBL" id="CUN83467.1"/>
    </source>
</evidence>
<name>A0A174A587_9FIRM</name>
<dbReference type="EMBL" id="CYZA01000006">
    <property type="protein sequence ID" value="CUN83467.1"/>
    <property type="molecule type" value="Genomic_DNA"/>
</dbReference>
<organism evidence="1 2">
    <name type="scientific">Blautia obeum</name>
    <dbReference type="NCBI Taxonomy" id="40520"/>
    <lineage>
        <taxon>Bacteria</taxon>
        <taxon>Bacillati</taxon>
        <taxon>Bacillota</taxon>
        <taxon>Clostridia</taxon>
        <taxon>Lachnospirales</taxon>
        <taxon>Lachnospiraceae</taxon>
        <taxon>Blautia</taxon>
    </lineage>
</organism>
<reference evidence="1 2" key="1">
    <citation type="submission" date="2015-09" db="EMBL/GenBank/DDBJ databases">
        <authorList>
            <consortium name="Pathogen Informatics"/>
        </authorList>
    </citation>
    <scope>NUCLEOTIDE SEQUENCE [LARGE SCALE GENOMIC DNA]</scope>
    <source>
        <strain evidence="1 2">2789STDY5608838</strain>
    </source>
</reference>
<dbReference type="Proteomes" id="UP000095447">
    <property type="component" value="Unassembled WGS sequence"/>
</dbReference>
<sequence length="280" mass="31265">MENIVYNTVMSNLLISGTKACAVIPRELMSVDPAYQRLETRNHRKIKAMHDNFDHMIMDALLVVPHPEECTFSIVDGYGRFIASEGILDKLECVVITSAPSDPDERRHFEASIFTRQSLYTEKVTPLQMHKANLILGEPNAVALQEVVDEYNLSIAEDKGVRKPGTIGSYTSAYRIIKAKGKIAYESIISTCCKAGYNLSGDGLCDKIIRNLYKIYCFYGDIGLVKVLPIMRGTEPSTLKAKGIAAYPERVELSLALYLQDYLVSLGEPKQFNEKGKKIS</sequence>
<accession>A0A174A587</accession>
<evidence type="ECO:0008006" key="3">
    <source>
        <dbReference type="Google" id="ProtNLM"/>
    </source>
</evidence>
<proteinExistence type="predicted"/>